<name>V2TKI3_9GAMM</name>
<protein>
    <recommendedName>
        <fullName evidence="3">VOC domain-containing protein</fullName>
    </recommendedName>
</protein>
<evidence type="ECO:0000313" key="2">
    <source>
        <dbReference type="Proteomes" id="UP000023785"/>
    </source>
</evidence>
<gene>
    <name evidence="1" type="ORF">P256_02562</name>
</gene>
<dbReference type="SUPFAM" id="SSF54593">
    <property type="entry name" value="Glyoxalase/Bleomycin resistance protein/Dihydroxybiphenyl dioxygenase"/>
    <property type="match status" value="1"/>
</dbReference>
<dbReference type="STRING" id="1392540.P256_02562"/>
<comment type="caution">
    <text evidence="1">The sequence shown here is derived from an EMBL/GenBank/DDBJ whole genome shotgun (WGS) entry which is preliminary data.</text>
</comment>
<evidence type="ECO:0000313" key="1">
    <source>
        <dbReference type="EMBL" id="ESK36255.1"/>
    </source>
</evidence>
<accession>V2TKI3</accession>
<dbReference type="eggNOG" id="COG0346">
    <property type="taxonomic scope" value="Bacteria"/>
</dbReference>
<dbReference type="EMBL" id="AYER01000016">
    <property type="protein sequence ID" value="ESK36255.1"/>
    <property type="molecule type" value="Genomic_DNA"/>
</dbReference>
<keyword evidence="2" id="KW-1185">Reference proteome</keyword>
<proteinExistence type="predicted"/>
<dbReference type="PATRIC" id="fig|1392540.3.peg.2463"/>
<dbReference type="InterPro" id="IPR029068">
    <property type="entry name" value="Glyas_Bleomycin-R_OHBP_Dase"/>
</dbReference>
<dbReference type="Gene3D" id="3.10.180.10">
    <property type="entry name" value="2,3-Dihydroxybiphenyl 1,2-Dioxygenase, domain 1"/>
    <property type="match status" value="1"/>
</dbReference>
<dbReference type="AlphaFoldDB" id="V2TKI3"/>
<dbReference type="Proteomes" id="UP000023785">
    <property type="component" value="Unassembled WGS sequence"/>
</dbReference>
<dbReference type="HOGENOM" id="CLU_147233_0_0_6"/>
<organism evidence="1 2">
    <name type="scientific">Acinetobacter nectaris CIP 110549</name>
    <dbReference type="NCBI Taxonomy" id="1392540"/>
    <lineage>
        <taxon>Bacteria</taxon>
        <taxon>Pseudomonadati</taxon>
        <taxon>Pseudomonadota</taxon>
        <taxon>Gammaproteobacteria</taxon>
        <taxon>Moraxellales</taxon>
        <taxon>Moraxellaceae</taxon>
        <taxon>Acinetobacter</taxon>
    </lineage>
</organism>
<evidence type="ECO:0008006" key="3">
    <source>
        <dbReference type="Google" id="ProtNLM"/>
    </source>
</evidence>
<dbReference type="RefSeq" id="WP_023272848.1">
    <property type="nucleotide sequence ID" value="NZ_KI530714.1"/>
</dbReference>
<reference evidence="1 2" key="1">
    <citation type="submission" date="2013-10" db="EMBL/GenBank/DDBJ databases">
        <title>The Genome Sequence of Acinetobacter nectaris CIP 110549.</title>
        <authorList>
            <consortium name="The Broad Institute Genomics Platform"/>
            <consortium name="The Broad Institute Genome Sequencing Center for Infectious Disease"/>
            <person name="Cerqueira G."/>
            <person name="Feldgarden M."/>
            <person name="Courvalin P."/>
            <person name="Grillot-Courvalin C."/>
            <person name="Clermont D."/>
            <person name="Rocha E."/>
            <person name="Yoon E.-J."/>
            <person name="Nemec A."/>
            <person name="Young S.K."/>
            <person name="Zeng Q."/>
            <person name="Gargeya S."/>
            <person name="Fitzgerald M."/>
            <person name="Abouelleil A."/>
            <person name="Alvarado L."/>
            <person name="Berlin A.M."/>
            <person name="Chapman S.B."/>
            <person name="Gainer-Dewar J."/>
            <person name="Goldberg J."/>
            <person name="Gnerre S."/>
            <person name="Griggs A."/>
            <person name="Gujja S."/>
            <person name="Hansen M."/>
            <person name="Howarth C."/>
            <person name="Imamovic A."/>
            <person name="Ireland A."/>
            <person name="Larimer J."/>
            <person name="McCowan C."/>
            <person name="Murphy C."/>
            <person name="Pearson M."/>
            <person name="Poon T.W."/>
            <person name="Priest M."/>
            <person name="Roberts A."/>
            <person name="Saif S."/>
            <person name="Shea T."/>
            <person name="Sykes S."/>
            <person name="Wortman J."/>
            <person name="Nusbaum C."/>
            <person name="Birren B."/>
        </authorList>
    </citation>
    <scope>NUCLEOTIDE SEQUENCE [LARGE SCALE GENOMIC DNA]</scope>
    <source>
        <strain evidence="1 2">CIP 110549</strain>
    </source>
</reference>
<sequence>MHIYVDDTNLAELWYSNILGFCRDEALYFWFEQGGPLILSNHEASIALFKRKFQHPGHTVAFDVIAEKMTTLIDNLNKNKINFIIGDHDISMSVYFCDLYKNKIEITSYEYDLAKKLIKSEK</sequence>